<dbReference type="Proteomes" id="UP000269199">
    <property type="component" value="Chromosome"/>
</dbReference>
<dbReference type="EMBL" id="CP024996">
    <property type="protein sequence ID" value="AYR24544.1"/>
    <property type="molecule type" value="Genomic_DNA"/>
</dbReference>
<dbReference type="RefSeq" id="WP_061789618.1">
    <property type="nucleotide sequence ID" value="NZ_CP024996.1"/>
</dbReference>
<dbReference type="AlphaFoldDB" id="A0AAD0XH93"/>
<evidence type="ECO:0000313" key="1">
    <source>
        <dbReference type="EMBL" id="AYR24544.1"/>
    </source>
</evidence>
<organism evidence="1 2">
    <name type="scientific">Herbaspirillum rubrisubalbicans</name>
    <dbReference type="NCBI Taxonomy" id="80842"/>
    <lineage>
        <taxon>Bacteria</taxon>
        <taxon>Pseudomonadati</taxon>
        <taxon>Pseudomonadota</taxon>
        <taxon>Betaproteobacteria</taxon>
        <taxon>Burkholderiales</taxon>
        <taxon>Oxalobacteraceae</taxon>
        <taxon>Herbaspirillum</taxon>
    </lineage>
</organism>
<proteinExistence type="predicted"/>
<evidence type="ECO:0000313" key="2">
    <source>
        <dbReference type="Proteomes" id="UP000269199"/>
    </source>
</evidence>
<name>A0AAD0XH93_9BURK</name>
<accession>A0AAD0XH93</accession>
<sequence>MMNFPLNLAVGFAQPVNQVGNYVYYKAGSAGGADPSIKVKTDQGDEYILMPGQGFRLDKKTFTNLQVTNAGGVATIIGLLMIADGGFFDNRVTGSVEVIDGGKARTLAGSAFIGTSNAAATAGNYGFVQLWNPPGSGKNIIVERITASSATAGAFGMFVANVAIANSSGVTPVSKKAAAGVPASVTQIRYEINAVGTVTGSSGFMDSRSNQANSSVEFKVVEPIIVTPGYGVHVGTGVTNQDIRAVFEWFEESNA</sequence>
<protein>
    <submittedName>
        <fullName evidence="1">Uncharacterized protein</fullName>
    </submittedName>
</protein>
<gene>
    <name evidence="1" type="ORF">RC54_12200</name>
</gene>
<reference evidence="1 2" key="1">
    <citation type="submission" date="2017-11" db="EMBL/GenBank/DDBJ databases">
        <title>Complete genome sequence of Herbaspirillum rubrisubalbicans DSM 11543.</title>
        <authorList>
            <person name="Chen M."/>
            <person name="An Q."/>
        </authorList>
    </citation>
    <scope>NUCLEOTIDE SEQUENCE [LARGE SCALE GENOMIC DNA]</scope>
    <source>
        <strain evidence="1 2">DSM 11543</strain>
    </source>
</reference>